<keyword evidence="2" id="KW-1185">Reference proteome</keyword>
<dbReference type="GO" id="GO:0003677">
    <property type="term" value="F:DNA binding"/>
    <property type="evidence" value="ECO:0007669"/>
    <property type="project" value="UniProtKB-KW"/>
</dbReference>
<dbReference type="EMBL" id="JAGGJA010000005">
    <property type="protein sequence ID" value="MCW9707068.1"/>
    <property type="molecule type" value="Genomic_DNA"/>
</dbReference>
<dbReference type="RefSeq" id="WP_265765820.1">
    <property type="nucleotide sequence ID" value="NZ_JAGGJA010000005.1"/>
</dbReference>
<evidence type="ECO:0000313" key="1">
    <source>
        <dbReference type="EMBL" id="MCW9707068.1"/>
    </source>
</evidence>
<dbReference type="InterPro" id="IPR038056">
    <property type="entry name" value="YjbR-like_sf"/>
</dbReference>
<dbReference type="SUPFAM" id="SSF142906">
    <property type="entry name" value="YjbR-like"/>
    <property type="match status" value="1"/>
</dbReference>
<dbReference type="PANTHER" id="PTHR35145">
    <property type="entry name" value="CYTOPLASMIC PROTEIN-RELATED"/>
    <property type="match status" value="1"/>
</dbReference>
<keyword evidence="1" id="KW-0238">DNA-binding</keyword>
<name>A0ABT3PMQ7_9BACT</name>
<dbReference type="Gene3D" id="3.90.1150.30">
    <property type="match status" value="1"/>
</dbReference>
<dbReference type="InterPro" id="IPR007351">
    <property type="entry name" value="YjbR"/>
</dbReference>
<reference evidence="1 2" key="1">
    <citation type="submission" date="2021-03" db="EMBL/GenBank/DDBJ databases">
        <title>Aliifodinibius sp. nov., a new bacterium isolated from saline soil.</title>
        <authorList>
            <person name="Galisteo C."/>
            <person name="De La Haba R."/>
            <person name="Sanchez-Porro C."/>
            <person name="Ventosa A."/>
        </authorList>
    </citation>
    <scope>NUCLEOTIDE SEQUENCE [LARGE SCALE GENOMIC DNA]</scope>
    <source>
        <strain evidence="1 2">1BSP15-2V2</strain>
    </source>
</reference>
<dbReference type="Pfam" id="PF04237">
    <property type="entry name" value="YjbR"/>
    <property type="match status" value="1"/>
</dbReference>
<protein>
    <submittedName>
        <fullName evidence="1">MmcQ/YjbR family DNA-binding protein</fullName>
    </submittedName>
</protein>
<accession>A0ABT3PMQ7</accession>
<organism evidence="1 2">
    <name type="scientific">Fodinibius salsisoli</name>
    <dbReference type="NCBI Taxonomy" id="2820877"/>
    <lineage>
        <taxon>Bacteria</taxon>
        <taxon>Pseudomonadati</taxon>
        <taxon>Balneolota</taxon>
        <taxon>Balneolia</taxon>
        <taxon>Balneolales</taxon>
        <taxon>Balneolaceae</taxon>
        <taxon>Fodinibius</taxon>
    </lineage>
</organism>
<comment type="caution">
    <text evidence="1">The sequence shown here is derived from an EMBL/GenBank/DDBJ whole genome shotgun (WGS) entry which is preliminary data.</text>
</comment>
<evidence type="ECO:0000313" key="2">
    <source>
        <dbReference type="Proteomes" id="UP001207918"/>
    </source>
</evidence>
<gene>
    <name evidence="1" type="ORF">J6I44_09380</name>
</gene>
<dbReference type="InterPro" id="IPR058532">
    <property type="entry name" value="YjbR/MT2646/Rv2570-like"/>
</dbReference>
<proteinExistence type="predicted"/>
<dbReference type="PANTHER" id="PTHR35145:SF1">
    <property type="entry name" value="CYTOPLASMIC PROTEIN"/>
    <property type="match status" value="1"/>
</dbReference>
<dbReference type="Proteomes" id="UP001207918">
    <property type="component" value="Unassembled WGS sequence"/>
</dbReference>
<sequence length="121" mass="14107">MNLKEFRKFCLSFDGTSEGYPFDEENIVAFKVMDKVFATADEDSFDGINLRCDPVKASMLRNLYKEVQPGQHTDKRHWNTVDPKGALDDELIEEWIKDSYSLVVEDLPRKKQKKLEKMAKD</sequence>